<proteinExistence type="inferred from homology"/>
<accession>A0A7W6EA45</accession>
<keyword evidence="3 6" id="KW-0812">Transmembrane</keyword>
<gene>
    <name evidence="7" type="ORF">GGR04_001374</name>
</gene>
<keyword evidence="8" id="KW-1185">Reference proteome</keyword>
<evidence type="ECO:0000256" key="4">
    <source>
        <dbReference type="ARBA" id="ARBA00022989"/>
    </source>
</evidence>
<feature type="transmembrane region" description="Helical" evidence="6">
    <location>
        <begin position="211"/>
        <end position="236"/>
    </location>
</feature>
<dbReference type="PANTHER" id="PTHR21716:SF62">
    <property type="entry name" value="TRANSPORT PROTEIN YDBI-RELATED"/>
    <property type="match status" value="1"/>
</dbReference>
<evidence type="ECO:0000313" key="7">
    <source>
        <dbReference type="EMBL" id="MBB3997538.1"/>
    </source>
</evidence>
<feature type="transmembrane region" description="Helical" evidence="6">
    <location>
        <begin position="317"/>
        <end position="342"/>
    </location>
</feature>
<comment type="caution">
    <text evidence="7">The sequence shown here is derived from an EMBL/GenBank/DDBJ whole genome shotgun (WGS) entry which is preliminary data.</text>
</comment>
<evidence type="ECO:0000256" key="3">
    <source>
        <dbReference type="ARBA" id="ARBA00022692"/>
    </source>
</evidence>
<sequence length="359" mass="37683">MSLPVAVPVPPAETPPTANFAYRTVTAAAIVLAMVLLVVIFTAAASAFFLIFGSLLLAAIFCGLGRLLQRTGLPRWAAMLTVFLVTLALIIVPVLWGGLAVVQQFSQLLSGVRDQANTLLKSLADLGLPVSPDTTANDLESMLPNPSGLVSSAGKAVFSALGGLGNFFVLLFLAIFIAWQPGLYRDGLVSLFPKEKRARIADVLEQSAHSLIMWVAGDAISMAMIFSISWVGLWAIGMDNAFLLALQAGLLAFIPTLGPFVAGVVIVLAGLAQGVDMALWALGVYVVIQGVESNVAQPVAQRFTSALPPALTLSVQIIFGLLFGLLGFVLAVPFVAVLVTLVRELYVVDVLGGPVESAE</sequence>
<dbReference type="EMBL" id="JACIEK010000002">
    <property type="protein sequence ID" value="MBB3997538.1"/>
    <property type="molecule type" value="Genomic_DNA"/>
</dbReference>
<feature type="transmembrane region" description="Helical" evidence="6">
    <location>
        <begin position="80"/>
        <end position="102"/>
    </location>
</feature>
<comment type="similarity">
    <text evidence="2">Belongs to the autoinducer-2 exporter (AI-2E) (TC 2.A.86) family.</text>
</comment>
<dbReference type="Pfam" id="PF01594">
    <property type="entry name" value="AI-2E_transport"/>
    <property type="match status" value="1"/>
</dbReference>
<dbReference type="GO" id="GO:0016020">
    <property type="term" value="C:membrane"/>
    <property type="evidence" value="ECO:0007669"/>
    <property type="project" value="UniProtKB-SubCell"/>
</dbReference>
<feature type="transmembrane region" description="Helical" evidence="6">
    <location>
        <begin position="20"/>
        <end position="41"/>
    </location>
</feature>
<name>A0A7W6EA45_9HYPH</name>
<evidence type="ECO:0000256" key="1">
    <source>
        <dbReference type="ARBA" id="ARBA00004141"/>
    </source>
</evidence>
<dbReference type="RefSeq" id="WP_183199095.1">
    <property type="nucleotide sequence ID" value="NZ_JACIEK010000002.1"/>
</dbReference>
<evidence type="ECO:0000256" key="6">
    <source>
        <dbReference type="SAM" id="Phobius"/>
    </source>
</evidence>
<keyword evidence="5 6" id="KW-0472">Membrane</keyword>
<dbReference type="InterPro" id="IPR002549">
    <property type="entry name" value="AI-2E-like"/>
</dbReference>
<comment type="subcellular location">
    <subcellularLocation>
        <location evidence="1">Membrane</location>
        <topology evidence="1">Multi-pass membrane protein</topology>
    </subcellularLocation>
</comment>
<dbReference type="GO" id="GO:0055085">
    <property type="term" value="P:transmembrane transport"/>
    <property type="evidence" value="ECO:0007669"/>
    <property type="project" value="TreeGrafter"/>
</dbReference>
<feature type="transmembrane region" description="Helical" evidence="6">
    <location>
        <begin position="156"/>
        <end position="179"/>
    </location>
</feature>
<reference evidence="7 8" key="1">
    <citation type="submission" date="2020-08" db="EMBL/GenBank/DDBJ databases">
        <title>Genomic Encyclopedia of Type Strains, Phase IV (KMG-IV): sequencing the most valuable type-strain genomes for metagenomic binning, comparative biology and taxonomic classification.</title>
        <authorList>
            <person name="Goeker M."/>
        </authorList>
    </citation>
    <scope>NUCLEOTIDE SEQUENCE [LARGE SCALE GENOMIC DNA]</scope>
    <source>
        <strain evidence="7 8">DSM 102238</strain>
    </source>
</reference>
<evidence type="ECO:0000313" key="8">
    <source>
        <dbReference type="Proteomes" id="UP000542776"/>
    </source>
</evidence>
<keyword evidence="4 6" id="KW-1133">Transmembrane helix</keyword>
<dbReference type="PANTHER" id="PTHR21716">
    <property type="entry name" value="TRANSMEMBRANE PROTEIN"/>
    <property type="match status" value="1"/>
</dbReference>
<evidence type="ECO:0000256" key="2">
    <source>
        <dbReference type="ARBA" id="ARBA00009773"/>
    </source>
</evidence>
<feature type="transmembrane region" description="Helical" evidence="6">
    <location>
        <begin position="48"/>
        <end position="68"/>
    </location>
</feature>
<dbReference type="Proteomes" id="UP000542776">
    <property type="component" value="Unassembled WGS sequence"/>
</dbReference>
<dbReference type="AlphaFoldDB" id="A0A7W6EA45"/>
<evidence type="ECO:0000256" key="5">
    <source>
        <dbReference type="ARBA" id="ARBA00023136"/>
    </source>
</evidence>
<feature type="transmembrane region" description="Helical" evidence="6">
    <location>
        <begin position="248"/>
        <end position="271"/>
    </location>
</feature>
<protein>
    <submittedName>
        <fullName evidence="7">Putative PurR-regulated permease PerM</fullName>
    </submittedName>
</protein>
<organism evidence="7 8">
    <name type="scientific">Aureimonas pseudogalii</name>
    <dbReference type="NCBI Taxonomy" id="1744844"/>
    <lineage>
        <taxon>Bacteria</taxon>
        <taxon>Pseudomonadati</taxon>
        <taxon>Pseudomonadota</taxon>
        <taxon>Alphaproteobacteria</taxon>
        <taxon>Hyphomicrobiales</taxon>
        <taxon>Aurantimonadaceae</taxon>
        <taxon>Aureimonas</taxon>
    </lineage>
</organism>